<proteinExistence type="predicted"/>
<keyword evidence="1" id="KW-0722">Serine protease inhibitor</keyword>
<dbReference type="GO" id="GO:0004867">
    <property type="term" value="F:serine-type endopeptidase inhibitor activity"/>
    <property type="evidence" value="ECO:0007669"/>
    <property type="project" value="UniProtKB-KW"/>
</dbReference>
<dbReference type="Proteomes" id="UP000053660">
    <property type="component" value="Unassembled WGS sequence"/>
</dbReference>
<reference evidence="2 3" key="1">
    <citation type="submission" date="2014-03" db="EMBL/GenBank/DDBJ databases">
        <title>Draft genome of the hookworm Oesophagostomum dentatum.</title>
        <authorList>
            <person name="Mitreva M."/>
        </authorList>
    </citation>
    <scope>NUCLEOTIDE SEQUENCE [LARGE SCALE GENOMIC DNA]</scope>
    <source>
        <strain evidence="2 3">OD-Hann</strain>
    </source>
</reference>
<gene>
    <name evidence="2" type="ORF">OESDEN_20803</name>
</gene>
<sequence length="157" mass="17451">MHLKTNPTQQYKKSSFVAKENLAERTRNVRNVELRASHHAITPILSVCTLQCVLNVCQCKQGYIRDDATNKCILYADCPKDRVIPCSEMNCPEGTRCKLGRVICPFVPPCFVMQTVCVPIETCETKVCPPGTVCQQVTINCLVPPCPQPEPQCVPEG</sequence>
<protein>
    <recommendedName>
        <fullName evidence="4">Trypsin Inhibitor like cysteine rich domain protein</fullName>
    </recommendedName>
</protein>
<evidence type="ECO:0008006" key="4">
    <source>
        <dbReference type="Google" id="ProtNLM"/>
    </source>
</evidence>
<organism evidence="2 3">
    <name type="scientific">Oesophagostomum dentatum</name>
    <name type="common">Nodular worm</name>
    <dbReference type="NCBI Taxonomy" id="61180"/>
    <lineage>
        <taxon>Eukaryota</taxon>
        <taxon>Metazoa</taxon>
        <taxon>Ecdysozoa</taxon>
        <taxon>Nematoda</taxon>
        <taxon>Chromadorea</taxon>
        <taxon>Rhabditida</taxon>
        <taxon>Rhabditina</taxon>
        <taxon>Rhabditomorpha</taxon>
        <taxon>Strongyloidea</taxon>
        <taxon>Strongylidae</taxon>
        <taxon>Oesophagostomum</taxon>
    </lineage>
</organism>
<evidence type="ECO:0000313" key="3">
    <source>
        <dbReference type="Proteomes" id="UP000053660"/>
    </source>
</evidence>
<dbReference type="EMBL" id="KN604505">
    <property type="protein sequence ID" value="KHJ79548.1"/>
    <property type="molecule type" value="Genomic_DNA"/>
</dbReference>
<dbReference type="InterPro" id="IPR036084">
    <property type="entry name" value="Ser_inhib-like_sf"/>
</dbReference>
<name>A0A0B1S2G3_OESDE</name>
<dbReference type="AlphaFoldDB" id="A0A0B1S2G3"/>
<evidence type="ECO:0000313" key="2">
    <source>
        <dbReference type="EMBL" id="KHJ79548.1"/>
    </source>
</evidence>
<evidence type="ECO:0000256" key="1">
    <source>
        <dbReference type="ARBA" id="ARBA00022900"/>
    </source>
</evidence>
<keyword evidence="3" id="KW-1185">Reference proteome</keyword>
<keyword evidence="1" id="KW-0646">Protease inhibitor</keyword>
<dbReference type="Gene3D" id="2.10.25.10">
    <property type="entry name" value="Laminin"/>
    <property type="match status" value="1"/>
</dbReference>
<dbReference type="SUPFAM" id="SSF57567">
    <property type="entry name" value="Serine protease inhibitors"/>
    <property type="match status" value="1"/>
</dbReference>
<accession>A0A0B1S2G3</accession>
<dbReference type="OrthoDB" id="5912264at2759"/>